<dbReference type="InterPro" id="IPR010259">
    <property type="entry name" value="S8pro/Inhibitor_I9"/>
</dbReference>
<dbReference type="Gene3D" id="3.40.50.200">
    <property type="entry name" value="Peptidase S8/S53 domain"/>
    <property type="match status" value="1"/>
</dbReference>
<dbReference type="Pfam" id="PF05922">
    <property type="entry name" value="Inhibitor_I9"/>
    <property type="match status" value="1"/>
</dbReference>
<dbReference type="PROSITE" id="PS51892">
    <property type="entry name" value="SUBTILASE"/>
    <property type="match status" value="1"/>
</dbReference>
<dbReference type="PANTHER" id="PTHR43806">
    <property type="entry name" value="PEPTIDASE S8"/>
    <property type="match status" value="1"/>
</dbReference>
<dbReference type="PRINTS" id="PR00723">
    <property type="entry name" value="SUBTILISIN"/>
</dbReference>
<evidence type="ECO:0000256" key="2">
    <source>
        <dbReference type="ARBA" id="ARBA00022670"/>
    </source>
</evidence>
<evidence type="ECO:0000313" key="10">
    <source>
        <dbReference type="EMBL" id="SDX09517.1"/>
    </source>
</evidence>
<feature type="active site" description="Charge relay system" evidence="5">
    <location>
        <position position="197"/>
    </location>
</feature>
<dbReference type="PROSITE" id="PS00136">
    <property type="entry name" value="SUBTILASE_ASP"/>
    <property type="match status" value="1"/>
</dbReference>
<evidence type="ECO:0000256" key="6">
    <source>
        <dbReference type="RuleBase" id="RU003355"/>
    </source>
</evidence>
<dbReference type="InterPro" id="IPR022398">
    <property type="entry name" value="Peptidase_S8_His-AS"/>
</dbReference>
<dbReference type="SUPFAM" id="SSF54897">
    <property type="entry name" value="Protease propeptides/inhibitors"/>
    <property type="match status" value="1"/>
</dbReference>
<feature type="domain" description="VWFD" evidence="9">
    <location>
        <begin position="447"/>
        <end position="658"/>
    </location>
</feature>
<sequence>MLYKSFFLLILRILLSIFSTICPIHFRGRVQHCSCKFASIACLSVLIIFLFPGSAIAQPSDEPTLAPLTNEAVPTRIPRQYIVVFKSGAARTSVFAAQEKTKEFGGKVLHTYTTTLSGFSVILPENNESAALQALRALSDVEYIEADQMGKGNTVQPPNPPGNPPTGLDRIDRRLLPLNQTYTYSETGTGVHAYVIDSGIRITHNEFGGRAIGSFNTINDTNGTNDCHGHGTNVAGIIGAKTYGIAKQVTLHAVRVLDCNNRGVVSDFIAGVEWVANNVIRPAVANMSLTTDAPSAALDTAVTNSITSGITYILIAGNNSGADACNISPARVAAGITVGNIDPSNDTRASTSNIGSCIDLFAPGVNILSAGISSDTATSTFTGTSQSAPHVAGVAARYLETHPTATPAEVWSAIHNANNVSSTPGWAGVLNRGIGSPNELLHWGSLNDGFNDGDPHITTIDGVNYDFQSAGEFIALRDEGFEIQTRQTPISTTFIPGANPYTGLATCVSINTAIAARVGTHRVSYQPNISGVPDPSGLQLRVDGELIKLDAQGLYLGSGGRIVRSAIGEGIEIDFPNKTKLIATPGWWADQGKWYLNVDIYQTPATEGIMGYISRDGWLPALPDGTSVGSKPDSLHDRYIDLYEKFADAWRVTDDTSLFDYAPNTSTSTFTFRSWPKESPSSCVIPEQITAQPIDERIAERHCSAIIDKNRKANCIFDVRVTGNPGFAQTYLLTQQLEPGATKTTVTDDRDPTQFGETVIFTATVAQALPRGSSTPIGSVQFIVDGDIIDNPFTLDQNGQAVWSISNLPIGNHIISANYSPSPGSLFLASSSPDENHSVLKAQAQYFWWIILLLIVLLLIIIWRLRK</sequence>
<dbReference type="FunFam" id="3.40.50.200:FF:000014">
    <property type="entry name" value="Proteinase K"/>
    <property type="match status" value="1"/>
</dbReference>
<reference evidence="10 11" key="1">
    <citation type="submission" date="2016-10" db="EMBL/GenBank/DDBJ databases">
        <authorList>
            <person name="de Groot N.N."/>
        </authorList>
    </citation>
    <scope>NUCLEOTIDE SEQUENCE [LARGE SCALE GENOMIC DNA]</scope>
    <source>
        <strain evidence="10 11">Nm110</strain>
    </source>
</reference>
<dbReference type="InterPro" id="IPR015500">
    <property type="entry name" value="Peptidase_S8_subtilisin-rel"/>
</dbReference>
<dbReference type="InterPro" id="IPR013783">
    <property type="entry name" value="Ig-like_fold"/>
</dbReference>
<feature type="region of interest" description="Disordered" evidence="7">
    <location>
        <begin position="150"/>
        <end position="169"/>
    </location>
</feature>
<dbReference type="AlphaFoldDB" id="A0A1H2YWU2"/>
<dbReference type="EMBL" id="FNNH01000060">
    <property type="protein sequence ID" value="SDX09517.1"/>
    <property type="molecule type" value="Genomic_DNA"/>
</dbReference>
<dbReference type="InterPro" id="IPR001846">
    <property type="entry name" value="VWF_type-D"/>
</dbReference>
<dbReference type="Gene3D" id="2.60.40.10">
    <property type="entry name" value="Immunoglobulins"/>
    <property type="match status" value="1"/>
</dbReference>
<dbReference type="InterPro" id="IPR032109">
    <property type="entry name" value="Big_3_5"/>
</dbReference>
<dbReference type="PROSITE" id="PS51233">
    <property type="entry name" value="VWFD"/>
    <property type="match status" value="1"/>
</dbReference>
<dbReference type="InterPro" id="IPR036852">
    <property type="entry name" value="Peptidase_S8/S53_dom_sf"/>
</dbReference>
<dbReference type="PROSITE" id="PS00137">
    <property type="entry name" value="SUBTILASE_HIS"/>
    <property type="match status" value="1"/>
</dbReference>
<evidence type="ECO:0000256" key="3">
    <source>
        <dbReference type="ARBA" id="ARBA00022801"/>
    </source>
</evidence>
<dbReference type="GO" id="GO:0004252">
    <property type="term" value="F:serine-type endopeptidase activity"/>
    <property type="evidence" value="ECO:0007669"/>
    <property type="project" value="UniProtKB-UniRule"/>
</dbReference>
<evidence type="ECO:0000256" key="1">
    <source>
        <dbReference type="ARBA" id="ARBA00011073"/>
    </source>
</evidence>
<feature type="transmembrane region" description="Helical" evidence="8">
    <location>
        <begin position="6"/>
        <end position="26"/>
    </location>
</feature>
<gene>
    <name evidence="10" type="ORF">SAMN05421882_10604</name>
</gene>
<accession>A0A1H2YWU2</accession>
<name>A0A1H2YWU2_9PROT</name>
<dbReference type="InterPro" id="IPR000209">
    <property type="entry name" value="Peptidase_S8/S53_dom"/>
</dbReference>
<keyword evidence="3 5" id="KW-0378">Hydrolase</keyword>
<keyword evidence="8" id="KW-0812">Transmembrane</keyword>
<dbReference type="Proteomes" id="UP000183454">
    <property type="component" value="Unassembled WGS sequence"/>
</dbReference>
<feature type="active site" description="Charge relay system" evidence="5">
    <location>
        <position position="230"/>
    </location>
</feature>
<evidence type="ECO:0000256" key="5">
    <source>
        <dbReference type="PROSITE-ProRule" id="PRU01240"/>
    </source>
</evidence>
<dbReference type="Gene3D" id="3.30.70.80">
    <property type="entry name" value="Peptidase S8 propeptide/proteinase inhibitor I9"/>
    <property type="match status" value="1"/>
</dbReference>
<proteinExistence type="inferred from homology"/>
<evidence type="ECO:0000256" key="8">
    <source>
        <dbReference type="SAM" id="Phobius"/>
    </source>
</evidence>
<feature type="transmembrane region" description="Helical" evidence="8">
    <location>
        <begin position="38"/>
        <end position="57"/>
    </location>
</feature>
<dbReference type="GO" id="GO:0006508">
    <property type="term" value="P:proteolysis"/>
    <property type="evidence" value="ECO:0007669"/>
    <property type="project" value="UniProtKB-KW"/>
</dbReference>
<dbReference type="PROSITE" id="PS00138">
    <property type="entry name" value="SUBTILASE_SER"/>
    <property type="match status" value="1"/>
</dbReference>
<dbReference type="CDD" id="cd04077">
    <property type="entry name" value="Peptidases_S8_PCSK9_ProteinaseK_like"/>
    <property type="match status" value="1"/>
</dbReference>
<evidence type="ECO:0000256" key="4">
    <source>
        <dbReference type="ARBA" id="ARBA00022825"/>
    </source>
</evidence>
<dbReference type="PANTHER" id="PTHR43806:SF11">
    <property type="entry name" value="CEREVISIN-RELATED"/>
    <property type="match status" value="1"/>
</dbReference>
<keyword evidence="8" id="KW-1133">Transmembrane helix</keyword>
<evidence type="ECO:0000256" key="7">
    <source>
        <dbReference type="SAM" id="MobiDB-lite"/>
    </source>
</evidence>
<organism evidence="10 11">
    <name type="scientific">Nitrosomonas communis</name>
    <dbReference type="NCBI Taxonomy" id="44574"/>
    <lineage>
        <taxon>Bacteria</taxon>
        <taxon>Pseudomonadati</taxon>
        <taxon>Pseudomonadota</taxon>
        <taxon>Betaproteobacteria</taxon>
        <taxon>Nitrosomonadales</taxon>
        <taxon>Nitrosomonadaceae</taxon>
        <taxon>Nitrosomonas</taxon>
    </lineage>
</organism>
<comment type="similarity">
    <text evidence="1 5 6">Belongs to the peptidase S8 family.</text>
</comment>
<dbReference type="Pfam" id="PF16640">
    <property type="entry name" value="Big_3_5"/>
    <property type="match status" value="1"/>
</dbReference>
<keyword evidence="8" id="KW-0472">Membrane</keyword>
<evidence type="ECO:0000313" key="11">
    <source>
        <dbReference type="Proteomes" id="UP000183454"/>
    </source>
</evidence>
<dbReference type="Pfam" id="PF00082">
    <property type="entry name" value="Peptidase_S8"/>
    <property type="match status" value="1"/>
</dbReference>
<feature type="transmembrane region" description="Helical" evidence="8">
    <location>
        <begin position="846"/>
        <end position="865"/>
    </location>
</feature>
<keyword evidence="2 5" id="KW-0645">Protease</keyword>
<dbReference type="InterPro" id="IPR023827">
    <property type="entry name" value="Peptidase_S8_Asp-AS"/>
</dbReference>
<dbReference type="InterPro" id="IPR050131">
    <property type="entry name" value="Peptidase_S8_subtilisin-like"/>
</dbReference>
<evidence type="ECO:0000259" key="9">
    <source>
        <dbReference type="PROSITE" id="PS51233"/>
    </source>
</evidence>
<dbReference type="SUPFAM" id="SSF52743">
    <property type="entry name" value="Subtilisin-like"/>
    <property type="match status" value="1"/>
</dbReference>
<keyword evidence="4 5" id="KW-0720">Serine protease</keyword>
<protein>
    <submittedName>
        <fullName evidence="10">Ig-like domain (Group 3)</fullName>
    </submittedName>
</protein>
<dbReference type="InterPro" id="IPR034193">
    <property type="entry name" value="PCSK9_ProteinaseK-like"/>
</dbReference>
<dbReference type="InterPro" id="IPR037045">
    <property type="entry name" value="S8pro/Inhibitor_I9_sf"/>
</dbReference>
<dbReference type="GO" id="GO:0005615">
    <property type="term" value="C:extracellular space"/>
    <property type="evidence" value="ECO:0007669"/>
    <property type="project" value="TreeGrafter"/>
</dbReference>
<dbReference type="InterPro" id="IPR023828">
    <property type="entry name" value="Peptidase_S8_Ser-AS"/>
</dbReference>
<feature type="active site" description="Charge relay system" evidence="5">
    <location>
        <position position="385"/>
    </location>
</feature>